<organism evidence="5 6">
    <name type="scientific">Streptococcus troglodytae</name>
    <dbReference type="NCBI Taxonomy" id="1111760"/>
    <lineage>
        <taxon>Bacteria</taxon>
        <taxon>Bacillati</taxon>
        <taxon>Bacillota</taxon>
        <taxon>Bacilli</taxon>
        <taxon>Lactobacillales</taxon>
        <taxon>Streptococcaceae</taxon>
        <taxon>Streptococcus</taxon>
    </lineage>
</organism>
<dbReference type="InterPro" id="IPR016039">
    <property type="entry name" value="Thiolase-like"/>
</dbReference>
<evidence type="ECO:0000313" key="6">
    <source>
        <dbReference type="Proteomes" id="UP000217758"/>
    </source>
</evidence>
<dbReference type="Pfam" id="PF00109">
    <property type="entry name" value="ketoacyl-synt"/>
    <property type="match status" value="1"/>
</dbReference>
<evidence type="ECO:0000313" key="5">
    <source>
        <dbReference type="EMBL" id="BAQ24329.1"/>
    </source>
</evidence>
<dbReference type="Gene3D" id="3.40.47.10">
    <property type="match status" value="1"/>
</dbReference>
<dbReference type="InterPro" id="IPR014030">
    <property type="entry name" value="Ketoacyl_synth_N"/>
</dbReference>
<keyword evidence="6" id="KW-1185">Reference proteome</keyword>
<dbReference type="InterPro" id="IPR018201">
    <property type="entry name" value="Ketoacyl_synth_AS"/>
</dbReference>
<dbReference type="EMBL" id="AP014612">
    <property type="protein sequence ID" value="BAQ24329.1"/>
    <property type="molecule type" value="Genomic_DNA"/>
</dbReference>
<dbReference type="InterPro" id="IPR020841">
    <property type="entry name" value="PKS_Beta-ketoAc_synthase_dom"/>
</dbReference>
<keyword evidence="3" id="KW-0808">Transferase</keyword>
<keyword evidence="1" id="KW-0596">Phosphopantetheine</keyword>
<evidence type="ECO:0000259" key="4">
    <source>
        <dbReference type="PROSITE" id="PS52004"/>
    </source>
</evidence>
<dbReference type="GO" id="GO:0004312">
    <property type="term" value="F:fatty acid synthase activity"/>
    <property type="evidence" value="ECO:0007669"/>
    <property type="project" value="TreeGrafter"/>
</dbReference>
<proteinExistence type="predicted"/>
<dbReference type="GO" id="GO:0004315">
    <property type="term" value="F:3-oxoacyl-[acyl-carrier-protein] synthase activity"/>
    <property type="evidence" value="ECO:0007669"/>
    <property type="project" value="InterPro"/>
</dbReference>
<dbReference type="PROSITE" id="PS52004">
    <property type="entry name" value="KS3_2"/>
    <property type="match status" value="1"/>
</dbReference>
<dbReference type="GO" id="GO:0006633">
    <property type="term" value="P:fatty acid biosynthetic process"/>
    <property type="evidence" value="ECO:0007669"/>
    <property type="project" value="InterPro"/>
</dbReference>
<dbReference type="PROSITE" id="PS00606">
    <property type="entry name" value="KS3_1"/>
    <property type="match status" value="1"/>
</dbReference>
<reference evidence="5 6" key="1">
    <citation type="journal article" date="2016" name="Microbiol. Immunol.">
        <title>Complete genome sequence of Streptococcus troglodytae TKU31 isolated from the oral cavity of a chimpanzee (Pan troglodytes).</title>
        <authorList>
            <person name="Okamoto M."/>
            <person name="Naito M."/>
            <person name="Miyanohara M."/>
            <person name="Imai S."/>
            <person name="Nomura Y."/>
            <person name="Saito W."/>
            <person name="Momoi Y."/>
            <person name="Takada K."/>
            <person name="Miyabe-Nishiwaki T."/>
            <person name="Tomonaga M."/>
            <person name="Hanada N."/>
        </authorList>
    </citation>
    <scope>NUCLEOTIDE SEQUENCE [LARGE SCALE GENOMIC DNA]</scope>
    <source>
        <strain evidence="6">TKU 31</strain>
    </source>
</reference>
<dbReference type="KEGG" id="strg:SRT_10680"/>
<name>A0A1L7LJJ6_9STRE</name>
<protein>
    <submittedName>
        <fullName evidence="5">Putative mixed polyketide synthase/non-ribosomal peptide synthetase</fullName>
    </submittedName>
</protein>
<dbReference type="Proteomes" id="UP000217758">
    <property type="component" value="Chromosome"/>
</dbReference>
<evidence type="ECO:0000256" key="2">
    <source>
        <dbReference type="ARBA" id="ARBA00022553"/>
    </source>
</evidence>
<dbReference type="SUPFAM" id="SSF53901">
    <property type="entry name" value="Thiolase-like"/>
    <property type="match status" value="1"/>
</dbReference>
<evidence type="ECO:0000256" key="3">
    <source>
        <dbReference type="ARBA" id="ARBA00022679"/>
    </source>
</evidence>
<dbReference type="InterPro" id="IPR050091">
    <property type="entry name" value="PKS_NRPS_Biosynth_Enz"/>
</dbReference>
<accession>A0A1L7LJJ6</accession>
<sequence length="186" mass="20357">MSGIDKFDPLFFHITPMEAELMDPQQRIFMQQAYAALEDAGYSERALSKLKCGIYVGATQGDYANLLKKSNQYNSAYAFTGLNTFILTGRLSYYLDLIGPNMSIDTACSSSLVAIKQACDSLRLNECDMAVAGGIRLMVTSDLHKQLEELGMLAEDGKCYALDEKASGMVLGEGVGVIVLKEKVMH</sequence>
<dbReference type="PANTHER" id="PTHR43775">
    <property type="entry name" value="FATTY ACID SYNTHASE"/>
    <property type="match status" value="1"/>
</dbReference>
<dbReference type="CDD" id="cd00833">
    <property type="entry name" value="PKS"/>
    <property type="match status" value="1"/>
</dbReference>
<dbReference type="SMART" id="SM00825">
    <property type="entry name" value="PKS_KS"/>
    <property type="match status" value="1"/>
</dbReference>
<feature type="domain" description="Ketosynthase family 3 (KS3)" evidence="4">
    <location>
        <begin position="1"/>
        <end position="186"/>
    </location>
</feature>
<evidence type="ECO:0000256" key="1">
    <source>
        <dbReference type="ARBA" id="ARBA00022450"/>
    </source>
</evidence>
<dbReference type="PANTHER" id="PTHR43775:SF37">
    <property type="entry name" value="SI:DKEY-61P9.11"/>
    <property type="match status" value="1"/>
</dbReference>
<dbReference type="AlphaFoldDB" id="A0A1L7LJJ6"/>
<gene>
    <name evidence="5" type="ORF">SRT_10680</name>
</gene>
<keyword evidence="2" id="KW-0597">Phosphoprotein</keyword>